<feature type="transmembrane region" description="Helical" evidence="10">
    <location>
        <begin position="330"/>
        <end position="347"/>
    </location>
</feature>
<comment type="pathway">
    <text evidence="2 10">Protein modification; protein glycosylation.</text>
</comment>
<dbReference type="PANTHER" id="PTHR10050">
    <property type="entry name" value="DOLICHYL-PHOSPHATE-MANNOSE--PROTEIN MANNOSYLTRANSFERASE"/>
    <property type="match status" value="1"/>
</dbReference>
<accession>A0A7Z0BWK8</accession>
<evidence type="ECO:0000256" key="8">
    <source>
        <dbReference type="ARBA" id="ARBA00023136"/>
    </source>
</evidence>
<dbReference type="InterPro" id="IPR003342">
    <property type="entry name" value="ArnT-like_N"/>
</dbReference>
<protein>
    <recommendedName>
        <fullName evidence="9 10">Polyprenol-phosphate-mannose--protein mannosyltransferase</fullName>
        <ecNumber evidence="10">2.4.1.-</ecNumber>
    </recommendedName>
</protein>
<organism evidence="13 14">
    <name type="scientific">Novosphingobium marinum</name>
    <dbReference type="NCBI Taxonomy" id="1514948"/>
    <lineage>
        <taxon>Bacteria</taxon>
        <taxon>Pseudomonadati</taxon>
        <taxon>Pseudomonadota</taxon>
        <taxon>Alphaproteobacteria</taxon>
        <taxon>Sphingomonadales</taxon>
        <taxon>Sphingomonadaceae</taxon>
        <taxon>Novosphingobium</taxon>
    </lineage>
</organism>
<comment type="subcellular location">
    <subcellularLocation>
        <location evidence="10">Cell membrane</location>
    </subcellularLocation>
    <subcellularLocation>
        <location evidence="1">Endomembrane system</location>
        <topology evidence="1">Multi-pass membrane protein</topology>
    </subcellularLocation>
</comment>
<feature type="transmembrane region" description="Helical" evidence="10">
    <location>
        <begin position="109"/>
        <end position="126"/>
    </location>
</feature>
<gene>
    <name evidence="13" type="ORF">FHS75_002839</name>
</gene>
<feature type="transmembrane region" description="Helical" evidence="10">
    <location>
        <begin position="300"/>
        <end position="323"/>
    </location>
</feature>
<sequence>MDRVRTDEQDPLPWCIVIALAFLALAWHRLGIPTRIYFDEVHYIRAARKLLEMTRANAEHPMVGKELIAGAMVFLGDKPLFWRVPSIILGTAGLFAFGRLMWLASGRRFATIAAMILLFTSFAWFIQSRIAMLDMIMAGFGMLALWQFAAALRLSGGKARWRLAVSGIFLALAIGTKWSFAPAAMLPGLFVMVVRLKEHGLRFLLARDSRILPGISLVEAGIWLGVLPLALYWATFAPAFLYPVRAVDPFAPIAFHEDMIRLQDSVRKPHPYRSVWYQWMINWRAVWYLYEHIDGARRGVLLIGNPFSMLAGLVAVPWCLWAAVRGRVDALAFAMLYLFSIGLWIVSEKPIQFYYHYLLPGTFLMGCLALALDVLWRRGGKAKWIAAGSLAVAVAMFAWFYPIISAAPLSGGPRSYEFWMWLRSWR</sequence>
<evidence type="ECO:0000259" key="11">
    <source>
        <dbReference type="Pfam" id="PF02366"/>
    </source>
</evidence>
<evidence type="ECO:0000256" key="6">
    <source>
        <dbReference type="ARBA" id="ARBA00022692"/>
    </source>
</evidence>
<dbReference type="AlphaFoldDB" id="A0A7Z0BWK8"/>
<evidence type="ECO:0000256" key="2">
    <source>
        <dbReference type="ARBA" id="ARBA00004922"/>
    </source>
</evidence>
<feature type="domain" description="ArnT-like N-terminal" evidence="11">
    <location>
        <begin position="18"/>
        <end position="82"/>
    </location>
</feature>
<feature type="transmembrane region" description="Helical" evidence="10">
    <location>
        <begin position="12"/>
        <end position="30"/>
    </location>
</feature>
<evidence type="ECO:0000256" key="5">
    <source>
        <dbReference type="ARBA" id="ARBA00022679"/>
    </source>
</evidence>
<evidence type="ECO:0000256" key="4">
    <source>
        <dbReference type="ARBA" id="ARBA00022676"/>
    </source>
</evidence>
<dbReference type="Pfam" id="PF02366">
    <property type="entry name" value="PMT"/>
    <property type="match status" value="2"/>
</dbReference>
<proteinExistence type="inferred from homology"/>
<dbReference type="InterPro" id="IPR032421">
    <property type="entry name" value="PMT_4TMC"/>
</dbReference>
<dbReference type="GO" id="GO:0012505">
    <property type="term" value="C:endomembrane system"/>
    <property type="evidence" value="ECO:0007669"/>
    <property type="project" value="UniProtKB-SubCell"/>
</dbReference>
<keyword evidence="5 10" id="KW-0808">Transferase</keyword>
<evidence type="ECO:0000313" key="14">
    <source>
        <dbReference type="Proteomes" id="UP000522081"/>
    </source>
</evidence>
<evidence type="ECO:0000313" key="13">
    <source>
        <dbReference type="EMBL" id="NYH96500.1"/>
    </source>
</evidence>
<keyword evidence="4 10" id="KW-0328">Glycosyltransferase</keyword>
<keyword evidence="10" id="KW-1003">Cell membrane</keyword>
<dbReference type="UniPathway" id="UPA00378"/>
<dbReference type="InterPro" id="IPR027005">
    <property type="entry name" value="PMT-like"/>
</dbReference>
<dbReference type="EMBL" id="JACBZF010000005">
    <property type="protein sequence ID" value="NYH96500.1"/>
    <property type="molecule type" value="Genomic_DNA"/>
</dbReference>
<feature type="transmembrane region" description="Helical" evidence="10">
    <location>
        <begin position="132"/>
        <end position="152"/>
    </location>
</feature>
<feature type="transmembrane region" description="Helical" evidence="10">
    <location>
        <begin position="80"/>
        <end position="102"/>
    </location>
</feature>
<evidence type="ECO:0000256" key="10">
    <source>
        <dbReference type="RuleBase" id="RU367007"/>
    </source>
</evidence>
<keyword evidence="8 10" id="KW-0472">Membrane</keyword>
<dbReference type="EC" id="2.4.1.-" evidence="10"/>
<reference evidence="13 14" key="1">
    <citation type="submission" date="2020-07" db="EMBL/GenBank/DDBJ databases">
        <title>Genomic Encyclopedia of Type Strains, Phase IV (KMG-IV): sequencing the most valuable type-strain genomes for metagenomic binning, comparative biology and taxonomic classification.</title>
        <authorList>
            <person name="Goeker M."/>
        </authorList>
    </citation>
    <scope>NUCLEOTIDE SEQUENCE [LARGE SCALE GENOMIC DNA]</scope>
    <source>
        <strain evidence="13 14">DSM 29043</strain>
    </source>
</reference>
<name>A0A7Z0BWK8_9SPHN</name>
<keyword evidence="6 10" id="KW-0812">Transmembrane</keyword>
<dbReference type="RefSeq" id="WP_179408336.1">
    <property type="nucleotide sequence ID" value="NZ_BMGF01000005.1"/>
</dbReference>
<evidence type="ECO:0000256" key="9">
    <source>
        <dbReference type="ARBA" id="ARBA00093617"/>
    </source>
</evidence>
<dbReference type="Pfam" id="PF16192">
    <property type="entry name" value="PMT_4TMC"/>
    <property type="match status" value="1"/>
</dbReference>
<feature type="transmembrane region" description="Helical" evidence="10">
    <location>
        <begin position="217"/>
        <end position="242"/>
    </location>
</feature>
<keyword evidence="7 10" id="KW-1133">Transmembrane helix</keyword>
<feature type="domain" description="ArnT-like N-terminal" evidence="11">
    <location>
        <begin position="88"/>
        <end position="240"/>
    </location>
</feature>
<keyword evidence="14" id="KW-1185">Reference proteome</keyword>
<comment type="caution">
    <text evidence="13">The sequence shown here is derived from an EMBL/GenBank/DDBJ whole genome shotgun (WGS) entry which is preliminary data.</text>
</comment>
<dbReference type="GO" id="GO:0004169">
    <property type="term" value="F:dolichyl-phosphate-mannose-protein mannosyltransferase activity"/>
    <property type="evidence" value="ECO:0007669"/>
    <property type="project" value="UniProtKB-UniRule"/>
</dbReference>
<dbReference type="Proteomes" id="UP000522081">
    <property type="component" value="Unassembled WGS sequence"/>
</dbReference>
<comment type="function">
    <text evidence="10">Protein O-mannosyltransferase that catalyzes the transfer of a single mannose residue from a polyprenol phospho-mannosyl lipidic donor to the hydroxyl group of selected serine and threonine residues in acceptor proteins.</text>
</comment>
<feature type="transmembrane region" description="Helical" evidence="10">
    <location>
        <begin position="384"/>
        <end position="404"/>
    </location>
</feature>
<dbReference type="PANTHER" id="PTHR10050:SF46">
    <property type="entry name" value="PROTEIN O-MANNOSYL-TRANSFERASE 2"/>
    <property type="match status" value="1"/>
</dbReference>
<evidence type="ECO:0000256" key="7">
    <source>
        <dbReference type="ARBA" id="ARBA00022989"/>
    </source>
</evidence>
<evidence type="ECO:0000256" key="3">
    <source>
        <dbReference type="ARBA" id="ARBA00007222"/>
    </source>
</evidence>
<evidence type="ECO:0000259" key="12">
    <source>
        <dbReference type="Pfam" id="PF16192"/>
    </source>
</evidence>
<feature type="domain" description="Protein O-mannosyl-transferase C-terminal four TM" evidence="12">
    <location>
        <begin position="254"/>
        <end position="425"/>
    </location>
</feature>
<dbReference type="GO" id="GO:0005886">
    <property type="term" value="C:plasma membrane"/>
    <property type="evidence" value="ECO:0007669"/>
    <property type="project" value="UniProtKB-SubCell"/>
</dbReference>
<feature type="transmembrane region" description="Helical" evidence="10">
    <location>
        <begin position="353"/>
        <end position="372"/>
    </location>
</feature>
<evidence type="ECO:0000256" key="1">
    <source>
        <dbReference type="ARBA" id="ARBA00004127"/>
    </source>
</evidence>
<comment type="similarity">
    <text evidence="3 10">Belongs to the glycosyltransferase 39 family.</text>
</comment>